<organism evidence="3 4">
    <name type="scientific">Gimesia fumaroli</name>
    <dbReference type="NCBI Taxonomy" id="2527976"/>
    <lineage>
        <taxon>Bacteria</taxon>
        <taxon>Pseudomonadati</taxon>
        <taxon>Planctomycetota</taxon>
        <taxon>Planctomycetia</taxon>
        <taxon>Planctomycetales</taxon>
        <taxon>Planctomycetaceae</taxon>
        <taxon>Gimesia</taxon>
    </lineage>
</organism>
<evidence type="ECO:0000259" key="2">
    <source>
        <dbReference type="PROSITE" id="PS50022"/>
    </source>
</evidence>
<dbReference type="InterPro" id="IPR022655">
    <property type="entry name" value="DUF1553"/>
</dbReference>
<dbReference type="Pfam" id="PF07587">
    <property type="entry name" value="PSD1"/>
    <property type="match status" value="1"/>
</dbReference>
<dbReference type="KEGG" id="gfm:Enr17x_54440"/>
<proteinExistence type="predicted"/>
<evidence type="ECO:0000313" key="4">
    <source>
        <dbReference type="Proteomes" id="UP000318313"/>
    </source>
</evidence>
<dbReference type="Pfam" id="PF07583">
    <property type="entry name" value="PSCyt2"/>
    <property type="match status" value="1"/>
</dbReference>
<dbReference type="InterPro" id="IPR011429">
    <property type="entry name" value="Cyt_c_Planctomycete-type"/>
</dbReference>
<reference evidence="3 4" key="1">
    <citation type="submission" date="2019-03" db="EMBL/GenBank/DDBJ databases">
        <title>Deep-cultivation of Planctomycetes and their phenomic and genomic characterization uncovers novel biology.</title>
        <authorList>
            <person name="Wiegand S."/>
            <person name="Jogler M."/>
            <person name="Boedeker C."/>
            <person name="Pinto D."/>
            <person name="Vollmers J."/>
            <person name="Rivas-Marin E."/>
            <person name="Kohn T."/>
            <person name="Peeters S.H."/>
            <person name="Heuer A."/>
            <person name="Rast P."/>
            <person name="Oberbeckmann S."/>
            <person name="Bunk B."/>
            <person name="Jeske O."/>
            <person name="Meyerdierks A."/>
            <person name="Storesund J.E."/>
            <person name="Kallscheuer N."/>
            <person name="Luecker S."/>
            <person name="Lage O.M."/>
            <person name="Pohl T."/>
            <person name="Merkel B.J."/>
            <person name="Hornburger P."/>
            <person name="Mueller R.-W."/>
            <person name="Bruemmer F."/>
            <person name="Labrenz M."/>
            <person name="Spormann A.M."/>
            <person name="Op den Camp H."/>
            <person name="Overmann J."/>
            <person name="Amann R."/>
            <person name="Jetten M.S.M."/>
            <person name="Mascher T."/>
            <person name="Medema M.H."/>
            <person name="Devos D.P."/>
            <person name="Kaster A.-K."/>
            <person name="Ovreas L."/>
            <person name="Rohde M."/>
            <person name="Galperin M.Y."/>
            <person name="Jogler C."/>
        </authorList>
    </citation>
    <scope>NUCLEOTIDE SEQUENCE [LARGE SCALE GENOMIC DNA]</scope>
    <source>
        <strain evidence="3 4">Enr17</strain>
    </source>
</reference>
<dbReference type="Proteomes" id="UP000318313">
    <property type="component" value="Chromosome"/>
</dbReference>
<dbReference type="EMBL" id="CP037452">
    <property type="protein sequence ID" value="QDV53369.1"/>
    <property type="molecule type" value="Genomic_DNA"/>
</dbReference>
<name>A0A518IJX5_9PLAN</name>
<dbReference type="SUPFAM" id="SSF49785">
    <property type="entry name" value="Galactose-binding domain-like"/>
    <property type="match status" value="1"/>
</dbReference>
<dbReference type="AlphaFoldDB" id="A0A518IJX5"/>
<dbReference type="InterPro" id="IPR011444">
    <property type="entry name" value="DUF1549"/>
</dbReference>
<dbReference type="InterPro" id="IPR008979">
    <property type="entry name" value="Galactose-bd-like_sf"/>
</dbReference>
<evidence type="ECO:0000256" key="1">
    <source>
        <dbReference type="SAM" id="MobiDB-lite"/>
    </source>
</evidence>
<dbReference type="Pfam" id="PF07635">
    <property type="entry name" value="PSCyt1"/>
    <property type="match status" value="1"/>
</dbReference>
<dbReference type="PROSITE" id="PS50022">
    <property type="entry name" value="FA58C_3"/>
    <property type="match status" value="1"/>
</dbReference>
<accession>A0A518IJX5</accession>
<dbReference type="PANTHER" id="PTHR35889">
    <property type="entry name" value="CYCLOINULO-OLIGOSACCHARIDE FRUCTANOTRANSFERASE-RELATED"/>
    <property type="match status" value="1"/>
</dbReference>
<dbReference type="InterPro" id="IPR000421">
    <property type="entry name" value="FA58C"/>
</dbReference>
<dbReference type="PANTHER" id="PTHR35889:SF3">
    <property type="entry name" value="F-BOX DOMAIN-CONTAINING PROTEIN"/>
    <property type="match status" value="1"/>
</dbReference>
<protein>
    <submittedName>
        <fullName evidence="3">Planctomycete cytochrome C</fullName>
    </submittedName>
</protein>
<dbReference type="Gene3D" id="2.60.120.260">
    <property type="entry name" value="Galactose-binding domain-like"/>
    <property type="match status" value="1"/>
</dbReference>
<dbReference type="OrthoDB" id="127107at2"/>
<gene>
    <name evidence="3" type="ORF">Enr17x_54440</name>
</gene>
<evidence type="ECO:0000313" key="3">
    <source>
        <dbReference type="EMBL" id="QDV53369.1"/>
    </source>
</evidence>
<sequence length="1129" mass="126296">MTALHETVIMTRSLTIVLLTSLFFAAPAIGEETPSKKTIDFEKQILPIFQENCFDCHDENTQESKLRLDRKSALLRGGDSGEPAIIAGQSGKSHLIKLVRGEEAGHLMPPDEQDRLSKAQIRLLEIWIDQGAPWPGPNGVVKQEAQTTDHWSFQPLAQVSPPAIKDDWITGGIDAFVLQKLHEKKLAHNPTADRRTLIRRLYLDVLGLPPSPKQVQQFLNDTAPDAYQKLVQTTLDSPHYGERWARHWLDLVRFAETHGFETNRERPHAWPYRDYVIQSFNADKPYDQFIKEQIAGDSFGNPIGTGYLVAGPYDLVKSPDINLTLMQRQNELDDMINTTGTAFLGLTLGCARCHNHKFDPITQADYYSMQAIFAGVRHGDKKLPVPDSRQKQIQLQQQQLVKLQTELEQYLSKTVSRQFTFIDDIPSTSGTDNNVAQVTLLQPLAGRGTNPAGTARGEQQDPGSPSHSANLSGGSYSWWKNRPDQPVIAWKPQVQGDYHIWLSWGAGFETHSSDARYVLDRDGNPETTDDWEQVALVDQKKFADGSKPSARKALWSGFHHAGVFTLTENEALLLVGGKTGTAVTADAVLFEAATPSGLTHQPIKPTFRKPVQATHNLERIDPVEAKFVRFTIRATNGAQPCLDELELFSRGTNVALAGAGGVASCSSTLPGHKKHQLKHINDGKFGNSHSWISNENEKGWVQIELAQPTVIDRIEWARDREGQYGDRLPVDYVIEASLTGTDWETIAGSSDRLPLSLPQSTLKSASVAYRFDHLPPEQAQAGKQLLAELKQVQHKLSVLQVTPTVYAGQFRQPGPTHRLYRGEPLAKREQVMPDAPDIFTNLNLKADTPERERRKCLAEWIASPKNPLTARVMVNRIWQFHFGQGFVTTPSDFGAGGVAPTHPELLDWLAQELIDNNWSLKHIHSLILNSATYQQSGKPNPSAIQIDAASQYWWRFPPRRLEAEPIRDSILAITGVIDLKQGGPGFSAFEVDAENVRHYHPKQSYGPEDWRRMIYMTKVRMEQDSVFGLFDCPDAATTVAKRSRSTTPLQALNLFNSAFLLQQADLFAKRLETEKPNDLPAQVKHAFELCFSRPPTKTEQAEAIAFISQHQLPAFCRALLNSNELLFIQ</sequence>
<keyword evidence="4" id="KW-1185">Reference proteome</keyword>
<feature type="domain" description="F5/8 type C" evidence="2">
    <location>
        <begin position="649"/>
        <end position="794"/>
    </location>
</feature>
<feature type="region of interest" description="Disordered" evidence="1">
    <location>
        <begin position="445"/>
        <end position="472"/>
    </location>
</feature>
<feature type="compositionally biased region" description="Polar residues" evidence="1">
    <location>
        <begin position="461"/>
        <end position="472"/>
    </location>
</feature>